<organism evidence="1 2">
    <name type="scientific">Deinococcus phoenicis</name>
    <dbReference type="NCBI Taxonomy" id="1476583"/>
    <lineage>
        <taxon>Bacteria</taxon>
        <taxon>Thermotogati</taxon>
        <taxon>Deinococcota</taxon>
        <taxon>Deinococci</taxon>
        <taxon>Deinococcales</taxon>
        <taxon>Deinococcaceae</taxon>
        <taxon>Deinococcus</taxon>
    </lineage>
</organism>
<evidence type="ECO:0000313" key="1">
    <source>
        <dbReference type="EMBL" id="EYB68939.1"/>
    </source>
</evidence>
<proteinExistence type="predicted"/>
<protein>
    <submittedName>
        <fullName evidence="1">Uncharacterized protein</fullName>
    </submittedName>
</protein>
<name>A0A016QT19_9DEIO</name>
<evidence type="ECO:0000313" key="2">
    <source>
        <dbReference type="Proteomes" id="UP000020492"/>
    </source>
</evidence>
<dbReference type="PATRIC" id="fig|1476583.3.peg.979"/>
<dbReference type="STRING" id="1476583.DEIPH_ctg013orf0048"/>
<keyword evidence="2" id="KW-1185">Reference proteome</keyword>
<dbReference type="AlphaFoldDB" id="A0A016QT19"/>
<accession>A0A016QT19</accession>
<dbReference type="EMBL" id="JHAC01000013">
    <property type="protein sequence ID" value="EYB68939.1"/>
    <property type="molecule type" value="Genomic_DNA"/>
</dbReference>
<comment type="caution">
    <text evidence="1">The sequence shown here is derived from an EMBL/GenBank/DDBJ whole genome shotgun (WGS) entry which is preliminary data.</text>
</comment>
<gene>
    <name evidence="1" type="ORF">DEIPH_ctg013orf0048</name>
</gene>
<sequence length="108" mass="12397">MPALSPPTCQVEARWTGHRSSFGQYLIEIRLPPDCPRDAGRLARIVTRQGGILPPIGYFRLGAGYPRALRYWVLSPAYVKDRFAPNDWRAVPIQRAPWTFFRGMPWTL</sequence>
<dbReference type="Proteomes" id="UP000020492">
    <property type="component" value="Unassembled WGS sequence"/>
</dbReference>
<reference evidence="1 2" key="1">
    <citation type="submission" date="2014-03" db="EMBL/GenBank/DDBJ databases">
        <title>Draft genome sequence of Deinococcus phoenicis 1P10ME.</title>
        <authorList>
            <person name="Stepanov V.G."/>
            <person name="Vaishampayan P."/>
            <person name="Venkateswaran K."/>
            <person name="Fox G.E."/>
        </authorList>
    </citation>
    <scope>NUCLEOTIDE SEQUENCE [LARGE SCALE GENOMIC DNA]</scope>
    <source>
        <strain evidence="1 2">1P10ME</strain>
    </source>
</reference>